<keyword evidence="3 5" id="KW-0863">Zinc-finger</keyword>
<evidence type="ECO:0000256" key="1">
    <source>
        <dbReference type="ARBA" id="ARBA00022468"/>
    </source>
</evidence>
<dbReference type="InterPro" id="IPR001164">
    <property type="entry name" value="ArfGAP_dom"/>
</dbReference>
<dbReference type="GO" id="GO:0008270">
    <property type="term" value="F:zinc ion binding"/>
    <property type="evidence" value="ECO:0007669"/>
    <property type="project" value="UniProtKB-KW"/>
</dbReference>
<dbReference type="FunFam" id="1.10.220.150:FF:000009">
    <property type="entry name" value="stromal membrane-associated protein 1 isoform X1"/>
    <property type="match status" value="1"/>
</dbReference>
<protein>
    <submittedName>
        <fullName evidence="7">Stromal membrane-associated protein 2</fullName>
    </submittedName>
</protein>
<dbReference type="PROSITE" id="PS50115">
    <property type="entry name" value="ARFGAP"/>
    <property type="match status" value="1"/>
</dbReference>
<accession>V9KSV6</accession>
<evidence type="ECO:0000259" key="6">
    <source>
        <dbReference type="PROSITE" id="PS50115"/>
    </source>
</evidence>
<dbReference type="GO" id="GO:0005096">
    <property type="term" value="F:GTPase activator activity"/>
    <property type="evidence" value="ECO:0007669"/>
    <property type="project" value="UniProtKB-KW"/>
</dbReference>
<dbReference type="GO" id="GO:0005737">
    <property type="term" value="C:cytoplasm"/>
    <property type="evidence" value="ECO:0007669"/>
    <property type="project" value="TreeGrafter"/>
</dbReference>
<dbReference type="InterPro" id="IPR038508">
    <property type="entry name" value="ArfGAP_dom_sf"/>
</dbReference>
<dbReference type="Pfam" id="PF01412">
    <property type="entry name" value="ArfGap"/>
    <property type="match status" value="1"/>
</dbReference>
<dbReference type="CDD" id="cd08839">
    <property type="entry name" value="ArfGap_SMAP"/>
    <property type="match status" value="1"/>
</dbReference>
<keyword evidence="2" id="KW-0479">Metal-binding</keyword>
<name>V9KSV6_CALMI</name>
<evidence type="ECO:0000256" key="3">
    <source>
        <dbReference type="ARBA" id="ARBA00022771"/>
    </source>
</evidence>
<proteinExistence type="evidence at transcript level"/>
<dbReference type="InterPro" id="IPR044732">
    <property type="entry name" value="ArfGAP_SMAP1-like"/>
</dbReference>
<keyword evidence="4" id="KW-0862">Zinc</keyword>
<keyword evidence="1" id="KW-0343">GTPase activation</keyword>
<evidence type="ECO:0000256" key="5">
    <source>
        <dbReference type="PROSITE-ProRule" id="PRU00288"/>
    </source>
</evidence>
<dbReference type="Gene3D" id="1.10.220.150">
    <property type="entry name" value="Arf GTPase activating protein"/>
    <property type="match status" value="1"/>
</dbReference>
<dbReference type="EMBL" id="JW868994">
    <property type="protein sequence ID" value="AFP01512.1"/>
    <property type="molecule type" value="mRNA"/>
</dbReference>
<dbReference type="PANTHER" id="PTHR45705:SF4">
    <property type="entry name" value="STROMAL MEMBRANE-ASSOCIATED PROTEIN 2"/>
    <property type="match status" value="1"/>
</dbReference>
<organism evidence="7">
    <name type="scientific">Callorhinchus milii</name>
    <name type="common">Ghost shark</name>
    <dbReference type="NCBI Taxonomy" id="7868"/>
    <lineage>
        <taxon>Eukaryota</taxon>
        <taxon>Metazoa</taxon>
        <taxon>Chordata</taxon>
        <taxon>Craniata</taxon>
        <taxon>Vertebrata</taxon>
        <taxon>Chondrichthyes</taxon>
        <taxon>Holocephali</taxon>
        <taxon>Chimaeriformes</taxon>
        <taxon>Callorhinchidae</taxon>
        <taxon>Callorhinchus</taxon>
    </lineage>
</organism>
<dbReference type="SUPFAM" id="SSF57863">
    <property type="entry name" value="ArfGap/RecO-like zinc finger"/>
    <property type="match status" value="1"/>
</dbReference>
<evidence type="ECO:0000313" key="7">
    <source>
        <dbReference type="EMBL" id="AFP01512.1"/>
    </source>
</evidence>
<dbReference type="PRINTS" id="PR00405">
    <property type="entry name" value="REVINTRACTNG"/>
</dbReference>
<dbReference type="InterPro" id="IPR051718">
    <property type="entry name" value="ARF_GTPase-activating"/>
</dbReference>
<dbReference type="InterPro" id="IPR037278">
    <property type="entry name" value="ARFGAP/RecO"/>
</dbReference>
<dbReference type="PANTHER" id="PTHR45705">
    <property type="entry name" value="FI20236P1"/>
    <property type="match status" value="1"/>
</dbReference>
<dbReference type="SMART" id="SM00105">
    <property type="entry name" value="ArfGap"/>
    <property type="match status" value="1"/>
</dbReference>
<sequence length="426" mass="46278">MATRWERERAERLNEQRQAVLSGLLQQPGNKHCADCRATGPRWASWNLGVFMCIRCAGIHRNLGVHISKVKSVNLDQWTPEQIQCIQEMGNEKAKILYEAHLPENFRRPQVDHAVEGFIREKYEKKKYMDKSIDIALFRKEKNKWNKESEPKASPTRPVIFEKVKVPPKREEPPQLKTSPSETPGRVVDLLGLDAPVAAPIPNGPPSVTAAFPSDDLFGPMMSNPLTECSSHTNQVAPSVPTGDAESLNLFAEPTSKADESGKKQLSKDSILSLYGSQTHQVPAQGAMFMPSAQMPYAACPPSGYPNFPAMGGTVTPPSNMMGQSMGMMAMPAGFVGNMHPGVMGVPNGVMAAQGGYMGGMGMQQPVYGVQQAQQLQWNITQMTHQMAGFNFYGAGGVVGYGQPSVSMGAGVAPASSPSLSSQMWK</sequence>
<feature type="domain" description="Arf-GAP" evidence="6">
    <location>
        <begin position="18"/>
        <end position="131"/>
    </location>
</feature>
<evidence type="ECO:0000256" key="2">
    <source>
        <dbReference type="ARBA" id="ARBA00022723"/>
    </source>
</evidence>
<evidence type="ECO:0000256" key="4">
    <source>
        <dbReference type="ARBA" id="ARBA00022833"/>
    </source>
</evidence>
<dbReference type="AlphaFoldDB" id="V9KSV6"/>
<reference evidence="7" key="1">
    <citation type="journal article" date="2014" name="Nature">
        <title>Elephant shark genome provides unique insights into gnathostome evolution.</title>
        <authorList>
            <consortium name="International Elephant Shark Genome Sequencing Consortium"/>
            <person name="Venkatesh B."/>
            <person name="Lee A.P."/>
            <person name="Ravi V."/>
            <person name="Maurya A.K."/>
            <person name="Lian M.M."/>
            <person name="Swann J.B."/>
            <person name="Ohta Y."/>
            <person name="Flajnik M.F."/>
            <person name="Sutoh Y."/>
            <person name="Kasahara M."/>
            <person name="Hoon S."/>
            <person name="Gangu V."/>
            <person name="Roy S.W."/>
            <person name="Irimia M."/>
            <person name="Korzh V."/>
            <person name="Kondrychyn I."/>
            <person name="Lim Z.W."/>
            <person name="Tay B.H."/>
            <person name="Tohari S."/>
            <person name="Kong K.W."/>
            <person name="Ho S."/>
            <person name="Lorente-Galdos B."/>
            <person name="Quilez J."/>
            <person name="Marques-Bonet T."/>
            <person name="Raney B.J."/>
            <person name="Ingham P.W."/>
            <person name="Tay A."/>
            <person name="Hillier L.W."/>
            <person name="Minx P."/>
            <person name="Boehm T."/>
            <person name="Wilson R.K."/>
            <person name="Brenner S."/>
            <person name="Warren W.C."/>
        </authorList>
    </citation>
    <scope>NUCLEOTIDE SEQUENCE</scope>
    <source>
        <tissue evidence="7">Liver</tissue>
    </source>
</reference>